<keyword evidence="2" id="KW-1185">Reference proteome</keyword>
<gene>
    <name evidence="1" type="ORF">DRF67_19025</name>
</gene>
<sequence>MTSFYIFHRENLHSLHRIKDLEGRQVFLVLIQKTIAKAFLSGMGAIFAERNALAFGKYEVCLIRSSDCCVKKNSFKLYSSCKKSKLKFFKANKKQR</sequence>
<organism evidence="1 2">
    <name type="scientific">Chryseobacterium pennipullorum</name>
    <dbReference type="NCBI Taxonomy" id="2258963"/>
    <lineage>
        <taxon>Bacteria</taxon>
        <taxon>Pseudomonadati</taxon>
        <taxon>Bacteroidota</taxon>
        <taxon>Flavobacteriia</taxon>
        <taxon>Flavobacteriales</taxon>
        <taxon>Weeksellaceae</taxon>
        <taxon>Chryseobacterium group</taxon>
        <taxon>Chryseobacterium</taxon>
    </lineage>
</organism>
<reference evidence="1 2" key="1">
    <citation type="submission" date="2018-06" db="EMBL/GenBank/DDBJ databases">
        <title>Novel Chryseobacterium species.</title>
        <authorList>
            <person name="Newman J."/>
            <person name="Hugo C."/>
            <person name="Oosthuizen L."/>
            <person name="Charimba G."/>
        </authorList>
    </citation>
    <scope>NUCLEOTIDE SEQUENCE [LARGE SCALE GENOMIC DNA]</scope>
    <source>
        <strain evidence="1 2">7_F195</strain>
    </source>
</reference>
<dbReference type="EMBL" id="QNVV01000023">
    <property type="protein sequence ID" value="REC43460.1"/>
    <property type="molecule type" value="Genomic_DNA"/>
</dbReference>
<comment type="caution">
    <text evidence="1">The sequence shown here is derived from an EMBL/GenBank/DDBJ whole genome shotgun (WGS) entry which is preliminary data.</text>
</comment>
<protein>
    <submittedName>
        <fullName evidence="1">Uncharacterized protein</fullName>
    </submittedName>
</protein>
<evidence type="ECO:0000313" key="1">
    <source>
        <dbReference type="EMBL" id="REC43460.1"/>
    </source>
</evidence>
<dbReference type="AlphaFoldDB" id="A0A3D9AQ57"/>
<accession>A0A3D9AQ57</accession>
<evidence type="ECO:0000313" key="2">
    <source>
        <dbReference type="Proteomes" id="UP000256257"/>
    </source>
</evidence>
<dbReference type="Proteomes" id="UP000256257">
    <property type="component" value="Unassembled WGS sequence"/>
</dbReference>
<name>A0A3D9AQ57_9FLAO</name>
<proteinExistence type="predicted"/>